<dbReference type="AlphaFoldDB" id="A0A0F9NFP6"/>
<proteinExistence type="predicted"/>
<protein>
    <submittedName>
        <fullName evidence="1">Uncharacterized protein</fullName>
    </submittedName>
</protein>
<accession>A0A0F9NFP6</accession>
<name>A0A0F9NFP6_9ZZZZ</name>
<evidence type="ECO:0000313" key="1">
    <source>
        <dbReference type="EMBL" id="KKN16759.1"/>
    </source>
</evidence>
<sequence>MKCRFSIFGFKAFEKGDFVMNLEEIVAAVAEFSQSAETCLLTDDPVGAYNAINSLHDLLLDHFVDLPKPG</sequence>
<reference evidence="1" key="1">
    <citation type="journal article" date="2015" name="Nature">
        <title>Complex archaea that bridge the gap between prokaryotes and eukaryotes.</title>
        <authorList>
            <person name="Spang A."/>
            <person name="Saw J.H."/>
            <person name="Jorgensen S.L."/>
            <person name="Zaremba-Niedzwiedzka K."/>
            <person name="Martijn J."/>
            <person name="Lind A.E."/>
            <person name="van Eijk R."/>
            <person name="Schleper C."/>
            <person name="Guy L."/>
            <person name="Ettema T.J."/>
        </authorList>
    </citation>
    <scope>NUCLEOTIDE SEQUENCE</scope>
</reference>
<organism evidence="1">
    <name type="scientific">marine sediment metagenome</name>
    <dbReference type="NCBI Taxonomy" id="412755"/>
    <lineage>
        <taxon>unclassified sequences</taxon>
        <taxon>metagenomes</taxon>
        <taxon>ecological metagenomes</taxon>
    </lineage>
</organism>
<comment type="caution">
    <text evidence="1">The sequence shown here is derived from an EMBL/GenBank/DDBJ whole genome shotgun (WGS) entry which is preliminary data.</text>
</comment>
<dbReference type="EMBL" id="LAZR01003582">
    <property type="protein sequence ID" value="KKN16759.1"/>
    <property type="molecule type" value="Genomic_DNA"/>
</dbReference>
<gene>
    <name evidence="1" type="ORF">LCGC14_0972540</name>
</gene>